<dbReference type="Proteomes" id="UP000198406">
    <property type="component" value="Unassembled WGS sequence"/>
</dbReference>
<feature type="chain" id="PRO_5012012350" description="Amine oxidase domain-containing protein" evidence="1">
    <location>
        <begin position="30"/>
        <end position="452"/>
    </location>
</feature>
<dbReference type="InParanoid" id="A0A1Z5JZQ9"/>
<dbReference type="Gene3D" id="3.50.50.60">
    <property type="entry name" value="FAD/NAD(P)-binding domain"/>
    <property type="match status" value="1"/>
</dbReference>
<accession>A0A1Z5JZQ9</accession>
<dbReference type="OrthoDB" id="417877at2759"/>
<feature type="signal peptide" evidence="1">
    <location>
        <begin position="1"/>
        <end position="29"/>
    </location>
</feature>
<dbReference type="Pfam" id="PF13450">
    <property type="entry name" value="NAD_binding_8"/>
    <property type="match status" value="1"/>
</dbReference>
<dbReference type="AlphaFoldDB" id="A0A1Z5JZQ9"/>
<evidence type="ECO:0000313" key="3">
    <source>
        <dbReference type="Proteomes" id="UP000198406"/>
    </source>
</evidence>
<organism evidence="2 3">
    <name type="scientific">Fistulifera solaris</name>
    <name type="common">Oleaginous diatom</name>
    <dbReference type="NCBI Taxonomy" id="1519565"/>
    <lineage>
        <taxon>Eukaryota</taxon>
        <taxon>Sar</taxon>
        <taxon>Stramenopiles</taxon>
        <taxon>Ochrophyta</taxon>
        <taxon>Bacillariophyta</taxon>
        <taxon>Bacillariophyceae</taxon>
        <taxon>Bacillariophycidae</taxon>
        <taxon>Naviculales</taxon>
        <taxon>Naviculaceae</taxon>
        <taxon>Fistulifera</taxon>
    </lineage>
</organism>
<comment type="caution">
    <text evidence="2">The sequence shown here is derived from an EMBL/GenBank/DDBJ whole genome shotgun (WGS) entry which is preliminary data.</text>
</comment>
<keyword evidence="1" id="KW-0732">Signal</keyword>
<proteinExistence type="predicted"/>
<protein>
    <recommendedName>
        <fullName evidence="4">Amine oxidase domain-containing protein</fullName>
    </recommendedName>
</protein>
<name>A0A1Z5JZQ9_FISSO</name>
<sequence length="452" mass="49788">MICITFKKQHTRNNAILTFLTLFLARAHSVRPTVAVIGGGIAGLSCAEKLSQQYFDVTVFDTGRLRPGGRCASRWPGDRPKEGDPSLLSQYRFDHAAQAISVPPSFVKFQNQVKEWESRGVLRQFTNGSVYQINGAQPPTPLSSDHPLYFAPNGMNAIAMDLVASRKYTLQHDVWVSPSNGVKWIEKSQKWRVQAKGEVRGYFDYLIIAHNGKCADRLMSSSPAKEIHSLLRVNFAPSVPANGGNRMTLGSIYSLSFCLKSPSILSKTLPDSFVAGFISENADLGFLTCQSGKLAQSDTAHEVWTILSTPKFAKRHKAPQEFMPEETVEEVSTLLLVSLGDLLSIAPESLLAEVVDRRLQLWGAAIPMNVWRSKDEGFLYDCKHKVGVCGDWLLVPSIAGAWTSGRQLADYMVEAKGDLKKDVGLRGRFVRSTSSHRLGITSASKAPECIKA</sequence>
<dbReference type="PANTHER" id="PTHR16128">
    <property type="entry name" value="FAD/NAD(P)-BINDING OXIDOREDUCTASE FAMILY PROTEIN"/>
    <property type="match status" value="1"/>
</dbReference>
<dbReference type="PANTHER" id="PTHR16128:SF5">
    <property type="entry name" value="FAD_NAD(P)-BINDING OXIDOREDUCTASE FAMILY PROTEIN"/>
    <property type="match status" value="1"/>
</dbReference>
<dbReference type="InterPro" id="IPR036188">
    <property type="entry name" value="FAD/NAD-bd_sf"/>
</dbReference>
<dbReference type="Gene3D" id="3.90.660.10">
    <property type="match status" value="1"/>
</dbReference>
<keyword evidence="3" id="KW-1185">Reference proteome</keyword>
<dbReference type="EMBL" id="BDSP01000137">
    <property type="protein sequence ID" value="GAX19523.1"/>
    <property type="molecule type" value="Genomic_DNA"/>
</dbReference>
<gene>
    <name evidence="2" type="ORF">FisN_19Hh098</name>
</gene>
<evidence type="ECO:0008006" key="4">
    <source>
        <dbReference type="Google" id="ProtNLM"/>
    </source>
</evidence>
<evidence type="ECO:0000313" key="2">
    <source>
        <dbReference type="EMBL" id="GAX19523.1"/>
    </source>
</evidence>
<evidence type="ECO:0000256" key="1">
    <source>
        <dbReference type="SAM" id="SignalP"/>
    </source>
</evidence>
<dbReference type="SUPFAM" id="SSF51905">
    <property type="entry name" value="FAD/NAD(P)-binding domain"/>
    <property type="match status" value="1"/>
</dbReference>
<reference evidence="2 3" key="1">
    <citation type="journal article" date="2015" name="Plant Cell">
        <title>Oil accumulation by the oleaginous diatom Fistulifera solaris as revealed by the genome and transcriptome.</title>
        <authorList>
            <person name="Tanaka T."/>
            <person name="Maeda Y."/>
            <person name="Veluchamy A."/>
            <person name="Tanaka M."/>
            <person name="Abida H."/>
            <person name="Marechal E."/>
            <person name="Bowler C."/>
            <person name="Muto M."/>
            <person name="Sunaga Y."/>
            <person name="Tanaka M."/>
            <person name="Yoshino T."/>
            <person name="Taniguchi T."/>
            <person name="Fukuda Y."/>
            <person name="Nemoto M."/>
            <person name="Matsumoto M."/>
            <person name="Wong P.S."/>
            <person name="Aburatani S."/>
            <person name="Fujibuchi W."/>
        </authorList>
    </citation>
    <scope>NUCLEOTIDE SEQUENCE [LARGE SCALE GENOMIC DNA]</scope>
    <source>
        <strain evidence="2 3">JPCC DA0580</strain>
    </source>
</reference>